<name>A0A1F5V934_9BACT</name>
<dbReference type="Pfam" id="PF00483">
    <property type="entry name" value="NTP_transferase"/>
    <property type="match status" value="1"/>
</dbReference>
<evidence type="ECO:0000256" key="2">
    <source>
        <dbReference type="ARBA" id="ARBA00012387"/>
    </source>
</evidence>
<evidence type="ECO:0000256" key="7">
    <source>
        <dbReference type="ARBA" id="ARBA00047343"/>
    </source>
</evidence>
<dbReference type="SUPFAM" id="SSF53448">
    <property type="entry name" value="Nucleotide-diphospho-sugar transferases"/>
    <property type="match status" value="1"/>
</dbReference>
<comment type="caution">
    <text evidence="10">The sequence shown here is derived from an EMBL/GenBank/DDBJ whole genome shotgun (WGS) entry which is preliminary data.</text>
</comment>
<gene>
    <name evidence="10" type="ORF">A2Y62_07740</name>
</gene>
<dbReference type="STRING" id="1817863.A2Y62_07740"/>
<dbReference type="InterPro" id="IPR029044">
    <property type="entry name" value="Nucleotide-diphossugar_trans"/>
</dbReference>
<organism evidence="10 11">
    <name type="scientific">Candidatus Fischerbacteria bacterium RBG_13_37_8</name>
    <dbReference type="NCBI Taxonomy" id="1817863"/>
    <lineage>
        <taxon>Bacteria</taxon>
        <taxon>Candidatus Fischeribacteriota</taxon>
    </lineage>
</organism>
<sequence>MADHKLSSSCFALIMSGGRGERFWPLSTPEKPKPFLKLFNGKSLIQLTIARLKKIFPAESIFLILSKEHYAIACKQIKDIPRNNFIVEPCGRDTAPCATYASFIISKSHPDPDIIVFPSDHYIQNDNEFFLCIQSAFSIASRKKAIITFGIQPARPDTNYGYIEIGEKITTTYDKDYYEVKCFKEKPDAQLALHYLAKGNHYWNSGIFVWKYSTLKHFIHLHAPEINTVLNSLEDKWGSKNYNNFLEKKYLEFPSISIDYGIMEKAKPIFMIPATFKWDDIGTWSSLFRIYEGDANHNITFGKADIHDSQNCIFFCEKARIIALGLKDLIFVKHKNNILVSHKDHVQELKKYLKHKKANPKQLK</sequence>
<evidence type="ECO:0000256" key="6">
    <source>
        <dbReference type="ARBA" id="ARBA00023134"/>
    </source>
</evidence>
<dbReference type="GO" id="GO:0004475">
    <property type="term" value="F:mannose-1-phosphate guanylyltransferase (GTP) activity"/>
    <property type="evidence" value="ECO:0007669"/>
    <property type="project" value="UniProtKB-EC"/>
</dbReference>
<feature type="domain" description="MannoseP isomerase/GMP-like beta-helix" evidence="9">
    <location>
        <begin position="308"/>
        <end position="354"/>
    </location>
</feature>
<keyword evidence="5" id="KW-0547">Nucleotide-binding</keyword>
<comment type="similarity">
    <text evidence="1">Belongs to the mannose-6-phosphate isomerase type 2 family.</text>
</comment>
<dbReference type="InterPro" id="IPR051161">
    <property type="entry name" value="Mannose-6P_isomerase_type2"/>
</dbReference>
<dbReference type="Gene3D" id="3.90.550.10">
    <property type="entry name" value="Spore Coat Polysaccharide Biosynthesis Protein SpsA, Chain A"/>
    <property type="match status" value="1"/>
</dbReference>
<keyword evidence="6" id="KW-0342">GTP-binding</keyword>
<proteinExistence type="inferred from homology"/>
<dbReference type="InterPro" id="IPR054566">
    <property type="entry name" value="ManC/GMP-like_b-helix"/>
</dbReference>
<evidence type="ECO:0000256" key="3">
    <source>
        <dbReference type="ARBA" id="ARBA00022679"/>
    </source>
</evidence>
<evidence type="ECO:0000313" key="10">
    <source>
        <dbReference type="EMBL" id="OGF59937.1"/>
    </source>
</evidence>
<dbReference type="PANTHER" id="PTHR46390">
    <property type="entry name" value="MANNOSE-1-PHOSPHATE GUANYLYLTRANSFERASE"/>
    <property type="match status" value="1"/>
</dbReference>
<dbReference type="GO" id="GO:0005525">
    <property type="term" value="F:GTP binding"/>
    <property type="evidence" value="ECO:0007669"/>
    <property type="project" value="UniProtKB-KW"/>
</dbReference>
<evidence type="ECO:0000256" key="4">
    <source>
        <dbReference type="ARBA" id="ARBA00022695"/>
    </source>
</evidence>
<keyword evidence="3" id="KW-0808">Transferase</keyword>
<protein>
    <recommendedName>
        <fullName evidence="2">mannose-1-phosphate guanylyltransferase</fullName>
        <ecNumber evidence="2">2.7.7.13</ecNumber>
    </recommendedName>
</protein>
<accession>A0A1F5V934</accession>
<dbReference type="GO" id="GO:0009298">
    <property type="term" value="P:GDP-mannose biosynthetic process"/>
    <property type="evidence" value="ECO:0007669"/>
    <property type="project" value="TreeGrafter"/>
</dbReference>
<evidence type="ECO:0000256" key="1">
    <source>
        <dbReference type="ARBA" id="ARBA00006115"/>
    </source>
</evidence>
<evidence type="ECO:0000259" key="8">
    <source>
        <dbReference type="Pfam" id="PF00483"/>
    </source>
</evidence>
<evidence type="ECO:0000256" key="5">
    <source>
        <dbReference type="ARBA" id="ARBA00022741"/>
    </source>
</evidence>
<dbReference type="FunFam" id="3.90.550.10:FF:000046">
    <property type="entry name" value="Mannose-1-phosphate guanylyltransferase (GDP)"/>
    <property type="match status" value="1"/>
</dbReference>
<dbReference type="AlphaFoldDB" id="A0A1F5V934"/>
<dbReference type="EMBL" id="MFGW01000205">
    <property type="protein sequence ID" value="OGF59937.1"/>
    <property type="molecule type" value="Genomic_DNA"/>
</dbReference>
<comment type="catalytic activity">
    <reaction evidence="7">
        <text>alpha-D-mannose 1-phosphate + GTP + H(+) = GDP-alpha-D-mannose + diphosphate</text>
        <dbReference type="Rhea" id="RHEA:15229"/>
        <dbReference type="ChEBI" id="CHEBI:15378"/>
        <dbReference type="ChEBI" id="CHEBI:33019"/>
        <dbReference type="ChEBI" id="CHEBI:37565"/>
        <dbReference type="ChEBI" id="CHEBI:57527"/>
        <dbReference type="ChEBI" id="CHEBI:58409"/>
        <dbReference type="EC" id="2.7.7.13"/>
    </reaction>
</comment>
<dbReference type="EC" id="2.7.7.13" evidence="2"/>
<keyword evidence="4" id="KW-0548">Nucleotidyltransferase</keyword>
<dbReference type="SUPFAM" id="SSF159283">
    <property type="entry name" value="Guanosine diphospho-D-mannose pyrophosphorylase/mannose-6-phosphate isomerase linker domain"/>
    <property type="match status" value="1"/>
</dbReference>
<dbReference type="CDD" id="cd02509">
    <property type="entry name" value="GDP-M1P_Guanylyltransferase"/>
    <property type="match status" value="1"/>
</dbReference>
<dbReference type="InterPro" id="IPR049577">
    <property type="entry name" value="GMPP_N"/>
</dbReference>
<reference evidence="10 11" key="1">
    <citation type="journal article" date="2016" name="Nat. Commun.">
        <title>Thousands of microbial genomes shed light on interconnected biogeochemical processes in an aquifer system.</title>
        <authorList>
            <person name="Anantharaman K."/>
            <person name="Brown C.T."/>
            <person name="Hug L.A."/>
            <person name="Sharon I."/>
            <person name="Castelle C.J."/>
            <person name="Probst A.J."/>
            <person name="Thomas B.C."/>
            <person name="Singh A."/>
            <person name="Wilkins M.J."/>
            <person name="Karaoz U."/>
            <person name="Brodie E.L."/>
            <person name="Williams K.H."/>
            <person name="Hubbard S.S."/>
            <person name="Banfield J.F."/>
        </authorList>
    </citation>
    <scope>NUCLEOTIDE SEQUENCE [LARGE SCALE GENOMIC DNA]</scope>
</reference>
<dbReference type="Proteomes" id="UP000178943">
    <property type="component" value="Unassembled WGS sequence"/>
</dbReference>
<dbReference type="InterPro" id="IPR005835">
    <property type="entry name" value="NTP_transferase_dom"/>
</dbReference>
<dbReference type="Pfam" id="PF22640">
    <property type="entry name" value="ManC_GMP_beta-helix"/>
    <property type="match status" value="1"/>
</dbReference>
<feature type="domain" description="Nucleotidyl transferase" evidence="8">
    <location>
        <begin position="12"/>
        <end position="293"/>
    </location>
</feature>
<dbReference type="PANTHER" id="PTHR46390:SF1">
    <property type="entry name" value="MANNOSE-1-PHOSPHATE GUANYLYLTRANSFERASE"/>
    <property type="match status" value="1"/>
</dbReference>
<evidence type="ECO:0000313" key="11">
    <source>
        <dbReference type="Proteomes" id="UP000178943"/>
    </source>
</evidence>
<evidence type="ECO:0000259" key="9">
    <source>
        <dbReference type="Pfam" id="PF22640"/>
    </source>
</evidence>